<proteinExistence type="predicted"/>
<dbReference type="PANTHER" id="PTHR11319:SF35">
    <property type="entry name" value="OUTER MEMBRANE PROTEIN PMPC-RELATED"/>
    <property type="match status" value="1"/>
</dbReference>
<gene>
    <name evidence="8" type="ORF">TTHERM_00985230</name>
</gene>
<comment type="subcellular location">
    <subcellularLocation>
        <location evidence="1">Cell envelope</location>
    </subcellularLocation>
    <subcellularLocation>
        <location evidence="2">Cell outer membrane</location>
    </subcellularLocation>
    <subcellularLocation>
        <location evidence="3">Secreted</location>
    </subcellularLocation>
</comment>
<evidence type="ECO:0000313" key="9">
    <source>
        <dbReference type="Proteomes" id="UP000009168"/>
    </source>
</evidence>
<evidence type="ECO:0000256" key="2">
    <source>
        <dbReference type="ARBA" id="ARBA00004442"/>
    </source>
</evidence>
<keyword evidence="9" id="KW-1185">Reference proteome</keyword>
<reference evidence="9" key="1">
    <citation type="journal article" date="2006" name="PLoS Biol.">
        <title>Macronuclear genome sequence of the ciliate Tetrahymena thermophila, a model eukaryote.</title>
        <authorList>
            <person name="Eisen J.A."/>
            <person name="Coyne R.S."/>
            <person name="Wu M."/>
            <person name="Wu D."/>
            <person name="Thiagarajan M."/>
            <person name="Wortman J.R."/>
            <person name="Badger J.H."/>
            <person name="Ren Q."/>
            <person name="Amedeo P."/>
            <person name="Jones K.M."/>
            <person name="Tallon L.J."/>
            <person name="Delcher A.L."/>
            <person name="Salzberg S.L."/>
            <person name="Silva J.C."/>
            <person name="Haas B.J."/>
            <person name="Majoros W.H."/>
            <person name="Farzad M."/>
            <person name="Carlton J.M."/>
            <person name="Smith R.K. Jr."/>
            <person name="Garg J."/>
            <person name="Pearlman R.E."/>
            <person name="Karrer K.M."/>
            <person name="Sun L."/>
            <person name="Manning G."/>
            <person name="Elde N.C."/>
            <person name="Turkewitz A.P."/>
            <person name="Asai D.J."/>
            <person name="Wilkes D.E."/>
            <person name="Wang Y."/>
            <person name="Cai H."/>
            <person name="Collins K."/>
            <person name="Stewart B.A."/>
            <person name="Lee S.R."/>
            <person name="Wilamowska K."/>
            <person name="Weinberg Z."/>
            <person name="Ruzzo W.L."/>
            <person name="Wloga D."/>
            <person name="Gaertig J."/>
            <person name="Frankel J."/>
            <person name="Tsao C.-C."/>
            <person name="Gorovsky M.A."/>
            <person name="Keeling P.J."/>
            <person name="Waller R.F."/>
            <person name="Patron N.J."/>
            <person name="Cherry J.M."/>
            <person name="Stover N.A."/>
            <person name="Krieger C.J."/>
            <person name="del Toro C."/>
            <person name="Ryder H.F."/>
            <person name="Williamson S.C."/>
            <person name="Barbeau R.A."/>
            <person name="Hamilton E.P."/>
            <person name="Orias E."/>
        </authorList>
    </citation>
    <scope>NUCLEOTIDE SEQUENCE [LARGE SCALE GENOMIC DNA]</scope>
    <source>
        <strain evidence="9">SB210</strain>
    </source>
</reference>
<keyword evidence="7" id="KW-0998">Cell outer membrane</keyword>
<name>Q233V5_TETTS</name>
<evidence type="ECO:0000313" key="8">
    <source>
        <dbReference type="EMBL" id="EAR91829.2"/>
    </source>
</evidence>
<organism evidence="8 9">
    <name type="scientific">Tetrahymena thermophila (strain SB210)</name>
    <dbReference type="NCBI Taxonomy" id="312017"/>
    <lineage>
        <taxon>Eukaryota</taxon>
        <taxon>Sar</taxon>
        <taxon>Alveolata</taxon>
        <taxon>Ciliophora</taxon>
        <taxon>Intramacronucleata</taxon>
        <taxon>Oligohymenophorea</taxon>
        <taxon>Hymenostomatida</taxon>
        <taxon>Tetrahymenina</taxon>
        <taxon>Tetrahymenidae</taxon>
        <taxon>Tetrahymena</taxon>
    </lineage>
</organism>
<dbReference type="Proteomes" id="UP000009168">
    <property type="component" value="Unassembled WGS sequence"/>
</dbReference>
<dbReference type="SUPFAM" id="SSF51126">
    <property type="entry name" value="Pectin lyase-like"/>
    <property type="match status" value="1"/>
</dbReference>
<dbReference type="OrthoDB" id="338325at2759"/>
<keyword evidence="4" id="KW-0964">Secreted</keyword>
<dbReference type="HOGENOM" id="CLU_003191_4_0_1"/>
<evidence type="ECO:0000256" key="7">
    <source>
        <dbReference type="ARBA" id="ARBA00023237"/>
    </source>
</evidence>
<dbReference type="RefSeq" id="XP_001012074.2">
    <property type="nucleotide sequence ID" value="XM_001012074.2"/>
</dbReference>
<sequence>MNLNSQSYFQMNQSQFINIYLIDQSTTIYNNQISVIEISQVKFQNISSQQYPAIFLTKSVDSFSIRNCTFRQNQNLQTIKSISTNNNDNNGNFNIQNCNSLIIDDSLFVQNTCFSNGGAIYLYQIQKSSINNTTFVQNQVQQYSGGAIYTSNSNININQCLFQNNISKKERGGAIYSDKTYIQVVNSNIINNIAYVGGGIYYNKINTINIDKSSQIYQNKGKFYGNNLGSYPKKLLKVDLKTKQVYNKIIIKNFQSGNYTKQPIYVQYFDEEDQILNFNIADLTSQFSSSIKQEIENYQIAILNPSNLKSLTIILGQQLQYIKSINLFQLNITAGNYYETDFKLVLFSQFFDEYLTLDLLLNFRKCKIGEILYHKQGYISCDQCAEGSYSLVDPYQKSENGLVQCQKCSLEYSKKCYSNQIILNQHYWRESNLTDIVFACYMLGCNESVYNQINGCIKGYIGPLCNSCDTKGIRWGTSYGQNGKYCYECGKIVDVSFTAFNYYNQSSTINDNIYIIKFDIKNRQTSLLRISQLWKIIIKNKHLLNNEFEISFKQQAISKNQKNYSNYLGTQFELLTFNEKEKSIYN</sequence>
<dbReference type="NCBIfam" id="TIGR01376">
    <property type="entry name" value="POMP_repeat"/>
    <property type="match status" value="2"/>
</dbReference>
<keyword evidence="8" id="KW-0812">Transmembrane</keyword>
<evidence type="ECO:0000256" key="6">
    <source>
        <dbReference type="ARBA" id="ARBA00023136"/>
    </source>
</evidence>
<dbReference type="GeneID" id="7846642"/>
<evidence type="ECO:0000256" key="4">
    <source>
        <dbReference type="ARBA" id="ARBA00022525"/>
    </source>
</evidence>
<protein>
    <submittedName>
        <fullName evidence="8">Transmembrane protein, putative</fullName>
    </submittedName>
</protein>
<dbReference type="InParanoid" id="Q233V5"/>
<dbReference type="AlphaFoldDB" id="Q233V5"/>
<accession>Q233V5</accession>
<keyword evidence="5" id="KW-0732">Signal</keyword>
<dbReference type="InterPro" id="IPR003368">
    <property type="entry name" value="POMP_repeat"/>
</dbReference>
<dbReference type="EMBL" id="GG662768">
    <property type="protein sequence ID" value="EAR91829.2"/>
    <property type="molecule type" value="Genomic_DNA"/>
</dbReference>
<evidence type="ECO:0000256" key="3">
    <source>
        <dbReference type="ARBA" id="ARBA00004613"/>
    </source>
</evidence>
<dbReference type="InterPro" id="IPR011050">
    <property type="entry name" value="Pectin_lyase_fold/virulence"/>
</dbReference>
<dbReference type="Pfam" id="PF02415">
    <property type="entry name" value="Chlam_PMP"/>
    <property type="match status" value="1"/>
</dbReference>
<dbReference type="KEGG" id="tet:TTHERM_00985230"/>
<evidence type="ECO:0000256" key="5">
    <source>
        <dbReference type="ARBA" id="ARBA00022729"/>
    </source>
</evidence>
<keyword evidence="6" id="KW-0472">Membrane</keyword>
<dbReference type="PANTHER" id="PTHR11319">
    <property type="entry name" value="G PROTEIN-COUPLED RECEPTOR-RELATED"/>
    <property type="match status" value="1"/>
</dbReference>
<evidence type="ECO:0000256" key="1">
    <source>
        <dbReference type="ARBA" id="ARBA00004196"/>
    </source>
</evidence>
<dbReference type="GO" id="GO:0005576">
    <property type="term" value="C:extracellular region"/>
    <property type="evidence" value="ECO:0007669"/>
    <property type="project" value="UniProtKB-SubCell"/>
</dbReference>